<evidence type="ECO:0000256" key="1">
    <source>
        <dbReference type="ARBA" id="ARBA00004370"/>
    </source>
</evidence>
<feature type="transmembrane region" description="Helical" evidence="9">
    <location>
        <begin position="189"/>
        <end position="210"/>
    </location>
</feature>
<accession>A0A316VZL3</accession>
<dbReference type="RefSeq" id="XP_025369033.1">
    <property type="nucleotide sequence ID" value="XM_025517048.1"/>
</dbReference>
<dbReference type="AlphaFoldDB" id="A0A316VZL3"/>
<comment type="similarity">
    <text evidence="2">Belongs to the AB hydrolase superfamily.</text>
</comment>
<dbReference type="FunCoup" id="A0A316VZL3">
    <property type="interactions" value="41"/>
</dbReference>
<keyword evidence="12" id="KW-1185">Reference proteome</keyword>
<dbReference type="EC" id="3.1.1.13" evidence="6"/>
<dbReference type="GO" id="GO:0004771">
    <property type="term" value="F:sterol ester esterase activity"/>
    <property type="evidence" value="ECO:0007669"/>
    <property type="project" value="UniProtKB-EC"/>
</dbReference>
<protein>
    <recommendedName>
        <fullName evidence="6">sterol esterase</fullName>
        <ecNumber evidence="6">3.1.1.13</ecNumber>
    </recommendedName>
</protein>
<dbReference type="SUPFAM" id="SSF53474">
    <property type="entry name" value="alpha/beta-Hydrolases"/>
    <property type="match status" value="1"/>
</dbReference>
<comment type="catalytic activity">
    <reaction evidence="7">
        <text>a sterol ester + H2O = a sterol + a fatty acid + H(+)</text>
        <dbReference type="Rhea" id="RHEA:10100"/>
        <dbReference type="ChEBI" id="CHEBI:15377"/>
        <dbReference type="ChEBI" id="CHEBI:15378"/>
        <dbReference type="ChEBI" id="CHEBI:15889"/>
        <dbReference type="ChEBI" id="CHEBI:28868"/>
        <dbReference type="ChEBI" id="CHEBI:35915"/>
        <dbReference type="EC" id="3.1.1.13"/>
    </reaction>
</comment>
<dbReference type="EMBL" id="KZ819386">
    <property type="protein sequence ID" value="PWN41873.1"/>
    <property type="molecule type" value="Genomic_DNA"/>
</dbReference>
<evidence type="ECO:0000259" key="10">
    <source>
        <dbReference type="Pfam" id="PF04083"/>
    </source>
</evidence>
<dbReference type="Proteomes" id="UP000245783">
    <property type="component" value="Unassembled WGS sequence"/>
</dbReference>
<dbReference type="InParanoid" id="A0A316VZL3"/>
<feature type="compositionally biased region" description="Low complexity" evidence="8">
    <location>
        <begin position="1"/>
        <end position="13"/>
    </location>
</feature>
<dbReference type="FunFam" id="3.40.50.1820:FF:000108">
    <property type="entry name" value="Lipid particle protein"/>
    <property type="match status" value="1"/>
</dbReference>
<dbReference type="InterPro" id="IPR006693">
    <property type="entry name" value="AB_hydrolase_lipase"/>
</dbReference>
<dbReference type="Gene3D" id="3.40.50.1820">
    <property type="entry name" value="alpha/beta hydrolase"/>
    <property type="match status" value="1"/>
</dbReference>
<evidence type="ECO:0000256" key="7">
    <source>
        <dbReference type="ARBA" id="ARBA00051395"/>
    </source>
</evidence>
<evidence type="ECO:0000313" key="11">
    <source>
        <dbReference type="EMBL" id="PWN41873.1"/>
    </source>
</evidence>
<evidence type="ECO:0000256" key="2">
    <source>
        <dbReference type="ARBA" id="ARBA00008645"/>
    </source>
</evidence>
<feature type="compositionally biased region" description="Low complexity" evidence="8">
    <location>
        <begin position="24"/>
        <end position="36"/>
    </location>
</feature>
<feature type="region of interest" description="Disordered" evidence="8">
    <location>
        <begin position="595"/>
        <end position="637"/>
    </location>
</feature>
<keyword evidence="4" id="KW-0443">Lipid metabolism</keyword>
<dbReference type="OrthoDB" id="9974421at2759"/>
<evidence type="ECO:0000256" key="6">
    <source>
        <dbReference type="ARBA" id="ARBA00039150"/>
    </source>
</evidence>
<gene>
    <name evidence="11" type="ORF">IE81DRAFT_367078</name>
</gene>
<evidence type="ECO:0000313" key="12">
    <source>
        <dbReference type="Proteomes" id="UP000245783"/>
    </source>
</evidence>
<keyword evidence="9" id="KW-0812">Transmembrane</keyword>
<feature type="domain" description="Partial AB-hydrolase lipase" evidence="10">
    <location>
        <begin position="240"/>
        <end position="304"/>
    </location>
</feature>
<feature type="compositionally biased region" description="Low complexity" evidence="8">
    <location>
        <begin position="63"/>
        <end position="80"/>
    </location>
</feature>
<evidence type="ECO:0000256" key="8">
    <source>
        <dbReference type="SAM" id="MobiDB-lite"/>
    </source>
</evidence>
<keyword evidence="5 9" id="KW-0472">Membrane</keyword>
<proteinExistence type="inferred from homology"/>
<evidence type="ECO:0000256" key="9">
    <source>
        <dbReference type="SAM" id="Phobius"/>
    </source>
</evidence>
<dbReference type="PANTHER" id="PTHR11005">
    <property type="entry name" value="LYSOSOMAL ACID LIPASE-RELATED"/>
    <property type="match status" value="1"/>
</dbReference>
<feature type="region of interest" description="Disordered" evidence="8">
    <location>
        <begin position="1"/>
        <end position="115"/>
    </location>
</feature>
<feature type="transmembrane region" description="Helical" evidence="9">
    <location>
        <begin position="401"/>
        <end position="423"/>
    </location>
</feature>
<reference evidence="11 12" key="1">
    <citation type="journal article" date="2018" name="Mol. Biol. Evol.">
        <title>Broad Genomic Sampling Reveals a Smut Pathogenic Ancestry of the Fungal Clade Ustilaginomycotina.</title>
        <authorList>
            <person name="Kijpornyongpan T."/>
            <person name="Mondo S.J."/>
            <person name="Barry K."/>
            <person name="Sandor L."/>
            <person name="Lee J."/>
            <person name="Lipzen A."/>
            <person name="Pangilinan J."/>
            <person name="LaButti K."/>
            <person name="Hainaut M."/>
            <person name="Henrissat B."/>
            <person name="Grigoriev I.V."/>
            <person name="Spatafora J.W."/>
            <person name="Aime M.C."/>
        </authorList>
    </citation>
    <scope>NUCLEOTIDE SEQUENCE [LARGE SCALE GENOMIC DNA]</scope>
    <source>
        <strain evidence="11 12">MCA 4658</strain>
    </source>
</reference>
<sequence>MPPSSTSGSTQPTHFDTGGIANQASSRNGSSATTSSHLSKATSPTSFQFGTASSGGSSPAIHGSSNPASGSGSNTLSSLNVGTFSPIGRESAESTGIDLNPTGGSGSAISRPASAASVRVRVDKPSVEAAENASLFTHPPTGYERPTLQMGDQGNIFARRGGAWPAAYAQPTLYSRTRILISQTIANTLSSVFLILVVIWALSVRVLAAIPRYLTGQNKYEPRGWDDPHRWKQEALVKDVRYYAKSAGFEIVNETVETADGYYLRVHRVVDPTRAHERHSDGRGGFPVLIMHGLFQSSGSFVTSEERSLAFWLARQGGYQVFLGNNRGVFDMGHKSFSRSDPRFWDYNIRELAIYDLPALVDFVCKETGYEKIGFIGHSQGNGTAFISLSRGMVPELGERLTYFGALAPAVYAGPLTSCFPFTTLRNLEWKTWKRFFGVLDFIPLMKQSYDWTPAYPYALLGYQMFAFLFAWTDANWLERRKPKMFRFTPQPVSSASIYWWAGKGGFASRGCTLDPTSGKWYDKRFPPLAIYSGGMDFLVLTDPLLERLETVEKDVKLIRAKRQEEAEHCDHFWACDAVEWCFWDILEDLESTRPMYPEEKEAGRKLPAKPDEAVDPNERAISKGQNPQEARLVDTD</sequence>
<dbReference type="GeneID" id="37038918"/>
<dbReference type="GO" id="GO:0016020">
    <property type="term" value="C:membrane"/>
    <property type="evidence" value="ECO:0007669"/>
    <property type="project" value="UniProtKB-SubCell"/>
</dbReference>
<evidence type="ECO:0000256" key="5">
    <source>
        <dbReference type="ARBA" id="ARBA00023136"/>
    </source>
</evidence>
<dbReference type="Pfam" id="PF04083">
    <property type="entry name" value="Abhydro_lipase"/>
    <property type="match status" value="1"/>
</dbReference>
<name>A0A316VZL3_9BASI</name>
<dbReference type="GO" id="GO:0016125">
    <property type="term" value="P:sterol metabolic process"/>
    <property type="evidence" value="ECO:0007669"/>
    <property type="project" value="UniProtKB-ARBA"/>
</dbReference>
<organism evidence="11 12">
    <name type="scientific">Ceraceosorus guamensis</name>
    <dbReference type="NCBI Taxonomy" id="1522189"/>
    <lineage>
        <taxon>Eukaryota</taxon>
        <taxon>Fungi</taxon>
        <taxon>Dikarya</taxon>
        <taxon>Basidiomycota</taxon>
        <taxon>Ustilaginomycotina</taxon>
        <taxon>Exobasidiomycetes</taxon>
        <taxon>Ceraceosorales</taxon>
        <taxon>Ceraceosoraceae</taxon>
        <taxon>Ceraceosorus</taxon>
    </lineage>
</organism>
<evidence type="ECO:0000256" key="4">
    <source>
        <dbReference type="ARBA" id="ARBA00023098"/>
    </source>
</evidence>
<dbReference type="InterPro" id="IPR029058">
    <property type="entry name" value="AB_hydrolase_fold"/>
</dbReference>
<feature type="compositionally biased region" description="Basic and acidic residues" evidence="8">
    <location>
        <begin position="597"/>
        <end position="622"/>
    </location>
</feature>
<keyword evidence="9" id="KW-1133">Transmembrane helix</keyword>
<keyword evidence="3 11" id="KW-0378">Hydrolase</keyword>
<evidence type="ECO:0000256" key="3">
    <source>
        <dbReference type="ARBA" id="ARBA00022801"/>
    </source>
</evidence>
<comment type="subcellular location">
    <subcellularLocation>
        <location evidence="1">Membrane</location>
    </subcellularLocation>
</comment>
<feature type="compositionally biased region" description="Polar residues" evidence="8">
    <location>
        <begin position="37"/>
        <end position="57"/>
    </location>
</feature>
<dbReference type="STRING" id="1522189.A0A316VZL3"/>
<feature type="transmembrane region" description="Helical" evidence="9">
    <location>
        <begin position="455"/>
        <end position="478"/>
    </location>
</feature>